<evidence type="ECO:0000256" key="4">
    <source>
        <dbReference type="ARBA" id="ARBA00012564"/>
    </source>
</evidence>
<evidence type="ECO:0000256" key="1">
    <source>
        <dbReference type="ARBA" id="ARBA00000098"/>
    </source>
</evidence>
<evidence type="ECO:0000256" key="7">
    <source>
        <dbReference type="ARBA" id="ARBA00022670"/>
    </source>
</evidence>
<feature type="domain" description="Peptidase M1 membrane alanine aminopeptidase" evidence="14">
    <location>
        <begin position="240"/>
        <end position="451"/>
    </location>
</feature>
<dbReference type="PRINTS" id="PR00756">
    <property type="entry name" value="ALADIPTASE"/>
</dbReference>
<evidence type="ECO:0000259" key="16">
    <source>
        <dbReference type="Pfam" id="PF17900"/>
    </source>
</evidence>
<comment type="similarity">
    <text evidence="3">Belongs to the peptidase M1 family.</text>
</comment>
<evidence type="ECO:0000256" key="11">
    <source>
        <dbReference type="ARBA" id="ARBA00023049"/>
    </source>
</evidence>
<dbReference type="InterPro" id="IPR012778">
    <property type="entry name" value="Pept_M1_aminopeptidase"/>
</dbReference>
<evidence type="ECO:0000256" key="6">
    <source>
        <dbReference type="ARBA" id="ARBA00022438"/>
    </source>
</evidence>
<evidence type="ECO:0000313" key="18">
    <source>
        <dbReference type="Proteomes" id="UP001595767"/>
    </source>
</evidence>
<dbReference type="Gene3D" id="1.10.390.10">
    <property type="entry name" value="Neutral Protease Domain 2"/>
    <property type="match status" value="1"/>
</dbReference>
<dbReference type="InterPro" id="IPR024571">
    <property type="entry name" value="ERAP1-like_C_dom"/>
</dbReference>
<proteinExistence type="inferred from homology"/>
<dbReference type="InterPro" id="IPR027268">
    <property type="entry name" value="Peptidase_M4/M1_CTD_sf"/>
</dbReference>
<comment type="catalytic activity">
    <reaction evidence="1">
        <text>Release of an N-terminal amino acid, Xaa-|-Yaa- from a peptide, amide or arylamide. Xaa is preferably Ala, but may be most amino acids including Pro (slow action). When a terminal hydrophobic residue is followed by a prolyl residue, the two may be released as an intact Xaa-Pro dipeptide.</text>
        <dbReference type="EC" id="3.4.11.2"/>
    </reaction>
</comment>
<dbReference type="InterPro" id="IPR001930">
    <property type="entry name" value="Peptidase_M1"/>
</dbReference>
<dbReference type="InterPro" id="IPR045357">
    <property type="entry name" value="Aminopeptidase_N-like_N"/>
</dbReference>
<comment type="cofactor">
    <cofactor evidence="2">
        <name>Zn(2+)</name>
        <dbReference type="ChEBI" id="CHEBI:29105"/>
    </cofactor>
</comment>
<evidence type="ECO:0000256" key="5">
    <source>
        <dbReference type="ARBA" id="ARBA00015611"/>
    </source>
</evidence>
<dbReference type="EMBL" id="JBHSBA010000014">
    <property type="protein sequence ID" value="MFC4127486.1"/>
    <property type="molecule type" value="Genomic_DNA"/>
</dbReference>
<dbReference type="Pfam" id="PF01433">
    <property type="entry name" value="Peptidase_M1"/>
    <property type="match status" value="1"/>
</dbReference>
<dbReference type="Pfam" id="PF17900">
    <property type="entry name" value="Peptidase_M1_N"/>
    <property type="match status" value="1"/>
</dbReference>
<dbReference type="GO" id="GO:0016285">
    <property type="term" value="F:alanyl aminopeptidase activity"/>
    <property type="evidence" value="ECO:0007669"/>
    <property type="project" value="UniProtKB-EC"/>
</dbReference>
<evidence type="ECO:0000259" key="15">
    <source>
        <dbReference type="Pfam" id="PF11838"/>
    </source>
</evidence>
<dbReference type="EC" id="3.4.11.2" evidence="4"/>
<dbReference type="InterPro" id="IPR050344">
    <property type="entry name" value="Peptidase_M1_aminopeptidases"/>
</dbReference>
<evidence type="ECO:0000256" key="3">
    <source>
        <dbReference type="ARBA" id="ARBA00010136"/>
    </source>
</evidence>
<dbReference type="Pfam" id="PF11838">
    <property type="entry name" value="ERAP1_C"/>
    <property type="match status" value="1"/>
</dbReference>
<dbReference type="NCBIfam" id="TIGR02412">
    <property type="entry name" value="pepN_strep_liv"/>
    <property type="match status" value="1"/>
</dbReference>
<dbReference type="CDD" id="cd09602">
    <property type="entry name" value="M1_APN"/>
    <property type="match status" value="1"/>
</dbReference>
<keyword evidence="10" id="KW-0862">Zinc</keyword>
<evidence type="ECO:0000256" key="13">
    <source>
        <dbReference type="ARBA" id="ARBA00031533"/>
    </source>
</evidence>
<feature type="domain" description="ERAP1-like C-terminal" evidence="15">
    <location>
        <begin position="535"/>
        <end position="853"/>
    </location>
</feature>
<evidence type="ECO:0000313" key="17">
    <source>
        <dbReference type="EMBL" id="MFC4127486.1"/>
    </source>
</evidence>
<gene>
    <name evidence="17" type="primary">pepN</name>
    <name evidence="17" type="ORF">ACFOW8_21385</name>
</gene>
<dbReference type="Proteomes" id="UP001595767">
    <property type="component" value="Unassembled WGS sequence"/>
</dbReference>
<dbReference type="SUPFAM" id="SSF63737">
    <property type="entry name" value="Leukotriene A4 hydrolase N-terminal domain"/>
    <property type="match status" value="1"/>
</dbReference>
<keyword evidence="11" id="KW-0482">Metalloprotease</keyword>
<keyword evidence="8" id="KW-0479">Metal-binding</keyword>
<evidence type="ECO:0000256" key="9">
    <source>
        <dbReference type="ARBA" id="ARBA00022801"/>
    </source>
</evidence>
<dbReference type="PANTHER" id="PTHR11533:SF174">
    <property type="entry name" value="PUROMYCIN-SENSITIVE AMINOPEPTIDASE-RELATED"/>
    <property type="match status" value="1"/>
</dbReference>
<evidence type="ECO:0000256" key="10">
    <source>
        <dbReference type="ARBA" id="ARBA00022833"/>
    </source>
</evidence>
<dbReference type="SUPFAM" id="SSF55486">
    <property type="entry name" value="Metalloproteases ('zincins'), catalytic domain"/>
    <property type="match status" value="1"/>
</dbReference>
<reference evidence="18" key="1">
    <citation type="journal article" date="2019" name="Int. J. Syst. Evol. Microbiol.">
        <title>The Global Catalogue of Microorganisms (GCM) 10K type strain sequencing project: providing services to taxonomists for standard genome sequencing and annotation.</title>
        <authorList>
            <consortium name="The Broad Institute Genomics Platform"/>
            <consortium name="The Broad Institute Genome Sequencing Center for Infectious Disease"/>
            <person name="Wu L."/>
            <person name="Ma J."/>
        </authorList>
    </citation>
    <scope>NUCLEOTIDE SEQUENCE [LARGE SCALE GENOMIC DNA]</scope>
    <source>
        <strain evidence="18">CGMCC 4.7204</strain>
    </source>
</reference>
<keyword evidence="18" id="KW-1185">Reference proteome</keyword>
<dbReference type="RefSeq" id="WP_378552908.1">
    <property type="nucleotide sequence ID" value="NZ_JBHSBA010000014.1"/>
</dbReference>
<evidence type="ECO:0000256" key="12">
    <source>
        <dbReference type="ARBA" id="ARBA00029811"/>
    </source>
</evidence>
<dbReference type="InterPro" id="IPR014782">
    <property type="entry name" value="Peptidase_M1_dom"/>
</dbReference>
<organism evidence="17 18">
    <name type="scientific">Nocardia rhizosphaerae</name>
    <dbReference type="NCBI Taxonomy" id="1691571"/>
    <lineage>
        <taxon>Bacteria</taxon>
        <taxon>Bacillati</taxon>
        <taxon>Actinomycetota</taxon>
        <taxon>Actinomycetes</taxon>
        <taxon>Mycobacteriales</taxon>
        <taxon>Nocardiaceae</taxon>
        <taxon>Nocardia</taxon>
    </lineage>
</organism>
<evidence type="ECO:0000256" key="8">
    <source>
        <dbReference type="ARBA" id="ARBA00022723"/>
    </source>
</evidence>
<keyword evidence="6 17" id="KW-0031">Aminopeptidase</keyword>
<keyword evidence="9 17" id="KW-0378">Hydrolase</keyword>
<name>A0ABV8L9I0_9NOCA</name>
<evidence type="ECO:0000256" key="2">
    <source>
        <dbReference type="ARBA" id="ARBA00001947"/>
    </source>
</evidence>
<evidence type="ECO:0000259" key="14">
    <source>
        <dbReference type="Pfam" id="PF01433"/>
    </source>
</evidence>
<dbReference type="Gene3D" id="2.60.40.1730">
    <property type="entry name" value="tricorn interacting facor f3 domain"/>
    <property type="match status" value="1"/>
</dbReference>
<comment type="caution">
    <text evidence="17">The sequence shown here is derived from an EMBL/GenBank/DDBJ whole genome shotgun (WGS) entry which is preliminary data.</text>
</comment>
<feature type="domain" description="Aminopeptidase N-like N-terminal" evidence="16">
    <location>
        <begin position="106"/>
        <end position="196"/>
    </location>
</feature>
<keyword evidence="7" id="KW-0645">Protease</keyword>
<dbReference type="InterPro" id="IPR042097">
    <property type="entry name" value="Aminopeptidase_N-like_N_sf"/>
</dbReference>
<dbReference type="PANTHER" id="PTHR11533">
    <property type="entry name" value="PROTEASE M1 ZINC METALLOPROTEASE"/>
    <property type="match status" value="1"/>
</dbReference>
<accession>A0ABV8L9I0</accession>
<sequence>MSAPNLTRDQAVERAATVAVQNYRIELDLTDQPRGTGSEVSDTFGSKTTVTFTATPGASTFIDLVAPRVRSAVLNGTPLDVRDYNESQGIALTDLAATNELVVEADCEYSHTGEGLHRFVDPTDDRVYLYSQFETADAKRMFACFDQPDLKATFDVVATAPADWQVVSNGATVEEHKVGAVVRHTFATTPKMSTYLVAMIAGPYAKWTDTYTDSHGEIPLGLFCRASLAEHMDAQRLFTETKQGFAFYHDNFGVPYAFGKYDQLFVPEFNAGAMENAGAVTFLEDYVFRSKVTRASYERRAETVLHEMAHMWFGDLVTMKWWDDLWLNESFATFASVLCQAEATEYTSAWTTFANVEKSWAYRQDQLPSTHPIAADIPDLHAVEVNFDGITYAKGASVLKQLVAYVGLQPFLAGLRDYFSEHAYGNATFDDLLAALEKASGRDLSDWGAQWLKTTGLNILRPDFVVAPDGTFANFGVVQEGAAPGAGEVRVHRIAVGVYDDVDGKLVRTHRVELDLDAASRTEVPELVGVPRGKLVLVNDDDLTYCSLRLDPDSLEVAVQRIGDIADSLPRTLAWSAAWEMTRQAELKARDFVALVQRGIGAESEIGVVQRLLMQAATAISSYADPVWAQREGWPGFADRLLELARGAEAGSDHQLAFVNALTGAKLESRHTGVLAQLLDGDPAAAGLAGLSIDTDLRWRVVTALAAAGQIDADGLDTPTIDAELANDPTAAGKRQAAAASTARPIAEVKAKAWQTVMGDDSVPNITARAIVGGFAPVGQGELLAPYVDQYFADIPEVWERRSSEVAQTVVVGLYPHWAISEQAVAKADEFLAGDHPPALYRLVSEGRAGIERSLRAREFDAK</sequence>
<protein>
    <recommendedName>
        <fullName evidence="5">Aminopeptidase N</fullName>
        <ecNumber evidence="4">3.4.11.2</ecNumber>
    </recommendedName>
    <alternativeName>
        <fullName evidence="12">Alanine aminopeptidase</fullName>
    </alternativeName>
    <alternativeName>
        <fullName evidence="13">Lysyl aminopeptidase</fullName>
    </alternativeName>
</protein>